<name>A0A239J8S3_9FIRM</name>
<dbReference type="PANTHER" id="PTHR43667:SF2">
    <property type="entry name" value="FATTY ACID C-METHYL TRANSFERASE"/>
    <property type="match status" value="1"/>
</dbReference>
<accession>A0A239J8S3</accession>
<protein>
    <submittedName>
        <fullName evidence="2">Cyclopropane fatty-acyl-phospholipid synthase</fullName>
    </submittedName>
</protein>
<evidence type="ECO:0000259" key="1">
    <source>
        <dbReference type="Pfam" id="PF13649"/>
    </source>
</evidence>
<dbReference type="InterPro" id="IPR029063">
    <property type="entry name" value="SAM-dependent_MTases_sf"/>
</dbReference>
<dbReference type="EMBL" id="FZOJ01000034">
    <property type="protein sequence ID" value="SNT02230.1"/>
    <property type="molecule type" value="Genomic_DNA"/>
</dbReference>
<evidence type="ECO:0000313" key="2">
    <source>
        <dbReference type="EMBL" id="SNT02230.1"/>
    </source>
</evidence>
<dbReference type="RefSeq" id="WP_089284898.1">
    <property type="nucleotide sequence ID" value="NZ_FZOJ01000034.1"/>
</dbReference>
<dbReference type="Pfam" id="PF13649">
    <property type="entry name" value="Methyltransf_25"/>
    <property type="match status" value="1"/>
</dbReference>
<dbReference type="OrthoDB" id="9804312at2"/>
<feature type="domain" description="Methyltransferase" evidence="1">
    <location>
        <begin position="44"/>
        <end position="122"/>
    </location>
</feature>
<dbReference type="Proteomes" id="UP000198304">
    <property type="component" value="Unassembled WGS sequence"/>
</dbReference>
<evidence type="ECO:0000313" key="3">
    <source>
        <dbReference type="Proteomes" id="UP000198304"/>
    </source>
</evidence>
<keyword evidence="3" id="KW-1185">Reference proteome</keyword>
<dbReference type="InterPro" id="IPR041698">
    <property type="entry name" value="Methyltransf_25"/>
</dbReference>
<dbReference type="AlphaFoldDB" id="A0A239J8S3"/>
<dbReference type="PANTHER" id="PTHR43667">
    <property type="entry name" value="CYCLOPROPANE-FATTY-ACYL-PHOSPHOLIPID SYNTHASE"/>
    <property type="match status" value="1"/>
</dbReference>
<dbReference type="CDD" id="cd02440">
    <property type="entry name" value="AdoMet_MTases"/>
    <property type="match status" value="1"/>
</dbReference>
<reference evidence="2 3" key="1">
    <citation type="submission" date="2017-06" db="EMBL/GenBank/DDBJ databases">
        <authorList>
            <person name="Kim H.J."/>
            <person name="Triplett B.A."/>
        </authorList>
    </citation>
    <scope>NUCLEOTIDE SEQUENCE [LARGE SCALE GENOMIC DNA]</scope>
    <source>
        <strain evidence="2 3">SCA</strain>
    </source>
</reference>
<organism evidence="2 3">
    <name type="scientific">Anaerovirgula multivorans</name>
    <dbReference type="NCBI Taxonomy" id="312168"/>
    <lineage>
        <taxon>Bacteria</taxon>
        <taxon>Bacillati</taxon>
        <taxon>Bacillota</taxon>
        <taxon>Clostridia</taxon>
        <taxon>Peptostreptococcales</taxon>
        <taxon>Natronincolaceae</taxon>
        <taxon>Anaerovirgula</taxon>
    </lineage>
</organism>
<dbReference type="Gene3D" id="3.40.50.150">
    <property type="entry name" value="Vaccinia Virus protein VP39"/>
    <property type="match status" value="1"/>
</dbReference>
<gene>
    <name evidence="2" type="ORF">SAMN05446037_10344</name>
</gene>
<proteinExistence type="predicted"/>
<dbReference type="SUPFAM" id="SSF53335">
    <property type="entry name" value="S-adenosyl-L-methionine-dependent methyltransferases"/>
    <property type="match status" value="1"/>
</dbReference>
<sequence length="222" mass="25616">MNDKTTNMGLFSQDFIYKNLMGPNCLKILRELIKDIEIKPNMRILDLGCGTGLTSIYLAKNFDVTVFATDLWIKPSENYERIKQFNLEDKVYPIYANALSLPYADEFFDIVISVGAYNCFGCKSDYLQKCLLPLVKKEGLICVSVPGVKIGFDGIVPEELTPFWQENMNFYSFQWWHKLPLVPWLEAIKLLECIMTEYPNSPVYDEAIRSMNLTKRKSKCIS</sequence>
<dbReference type="InterPro" id="IPR050723">
    <property type="entry name" value="CFA/CMAS"/>
</dbReference>